<dbReference type="Pfam" id="PF02350">
    <property type="entry name" value="Epimerase_2"/>
    <property type="match status" value="1"/>
</dbReference>
<proteinExistence type="inferred from homology"/>
<reference evidence="6 7" key="2">
    <citation type="journal article" date="2016" name="Environ. Microbiol. Rep.">
        <title>Metagenomic evidence for the presence of phototrophic Gemmatimonadetes bacteria in diverse environments.</title>
        <authorList>
            <person name="Zeng Y."/>
            <person name="Baumbach J."/>
            <person name="Barbosa E.G."/>
            <person name="Azevedo V."/>
            <person name="Zhang C."/>
            <person name="Koblizek M."/>
        </authorList>
    </citation>
    <scope>NUCLEOTIDE SEQUENCE [LARGE SCALE GENOMIC DNA]</scope>
    <source>
        <strain evidence="6 7">AP64</strain>
    </source>
</reference>
<sequence>MRGGAPAVRATPNVAVIVGTRPEVIKMAPVVRALRASTSVTCTVVSTGQHRDLLVRAFEDVGLVPDIELSLMTENQSPSAFVARCITALDDVFAQNKPQAVLVQGDTSSACAGAMAATWRSIPVGHVEAGLRSFNFQEPFPEEFHRRVVGVAAQWHFAPTPESRDNLLREGVPMHRIFMTGNTIVDAVKQMDVSRPFENRLLDAVPEGRLALVTAHRRENQGESMRDIARAVKRLVAAVADLQVVLPLHPNPNVRGLFQQELGDTPRVHLLEPLSYPDLLKVLHKSTIILSDSGGLQEEAPSVGRPILILRERTERPEVVQVGAGILVGTDPDLIVKEALSILCDPVVYERMVTVPNPFGDGKASARITEILESSLCEEADLPVMSMVL</sequence>
<dbReference type="AlphaFoldDB" id="A0A143BIT0"/>
<evidence type="ECO:0000259" key="5">
    <source>
        <dbReference type="Pfam" id="PF02350"/>
    </source>
</evidence>
<dbReference type="Gene3D" id="3.40.50.2000">
    <property type="entry name" value="Glycogen Phosphorylase B"/>
    <property type="match status" value="2"/>
</dbReference>
<evidence type="ECO:0000256" key="4">
    <source>
        <dbReference type="RuleBase" id="RU003513"/>
    </source>
</evidence>
<dbReference type="CDD" id="cd03786">
    <property type="entry name" value="GTB_UDP-GlcNAc_2-Epimerase"/>
    <property type="match status" value="1"/>
</dbReference>
<gene>
    <name evidence="6" type="ORF">GEMMAAP_05045</name>
</gene>
<dbReference type="eggNOG" id="COG0381">
    <property type="taxonomic scope" value="Bacteria"/>
</dbReference>
<comment type="similarity">
    <text evidence="2 4">Belongs to the UDP-N-acetylglucosamine 2-epimerase family.</text>
</comment>
<dbReference type="InterPro" id="IPR029767">
    <property type="entry name" value="WecB-like"/>
</dbReference>
<keyword evidence="1 4" id="KW-0413">Isomerase</keyword>
<feature type="domain" description="UDP-N-acetylglucosamine 2-epimerase" evidence="5">
    <location>
        <begin position="33"/>
        <end position="373"/>
    </location>
</feature>
<dbReference type="EC" id="5.1.3.14" evidence="3"/>
<accession>A0A143BIT0</accession>
<evidence type="ECO:0000256" key="2">
    <source>
        <dbReference type="ARBA" id="ARBA00038209"/>
    </source>
</evidence>
<reference evidence="6 7" key="1">
    <citation type="journal article" date="2014" name="Proc. Natl. Acad. Sci. U.S.A.">
        <title>Functional type 2 photosynthetic reaction centers found in the rare bacterial phylum Gemmatimonadetes.</title>
        <authorList>
            <person name="Zeng Y."/>
            <person name="Feng F."/>
            <person name="Medova H."/>
            <person name="Dean J."/>
            <person name="Koblizek M."/>
        </authorList>
    </citation>
    <scope>NUCLEOTIDE SEQUENCE [LARGE SCALE GENOMIC DNA]</scope>
    <source>
        <strain evidence="6 7">AP64</strain>
    </source>
</reference>
<evidence type="ECO:0000313" key="6">
    <source>
        <dbReference type="EMBL" id="AMW04380.1"/>
    </source>
</evidence>
<protein>
    <recommendedName>
        <fullName evidence="3">UDP-N-acetylglucosamine 2-epimerase (non-hydrolyzing)</fullName>
        <ecNumber evidence="3">5.1.3.14</ecNumber>
    </recommendedName>
</protein>
<dbReference type="PANTHER" id="PTHR43174">
    <property type="entry name" value="UDP-N-ACETYLGLUCOSAMINE 2-EPIMERASE"/>
    <property type="match status" value="1"/>
</dbReference>
<dbReference type="NCBIfam" id="TIGR00236">
    <property type="entry name" value="wecB"/>
    <property type="match status" value="1"/>
</dbReference>
<dbReference type="GO" id="GO:0008761">
    <property type="term" value="F:UDP-N-acetylglucosamine 2-epimerase activity"/>
    <property type="evidence" value="ECO:0007669"/>
    <property type="project" value="UniProtKB-EC"/>
</dbReference>
<dbReference type="PANTHER" id="PTHR43174:SF2">
    <property type="entry name" value="UDP-N-ACETYLGLUCOSAMINE 2-EPIMERASE"/>
    <property type="match status" value="1"/>
</dbReference>
<organism evidence="6 7">
    <name type="scientific">Gemmatimonas phototrophica</name>
    <dbReference type="NCBI Taxonomy" id="1379270"/>
    <lineage>
        <taxon>Bacteria</taxon>
        <taxon>Pseudomonadati</taxon>
        <taxon>Gemmatimonadota</taxon>
        <taxon>Gemmatimonadia</taxon>
        <taxon>Gemmatimonadales</taxon>
        <taxon>Gemmatimonadaceae</taxon>
        <taxon>Gemmatimonas</taxon>
    </lineage>
</organism>
<evidence type="ECO:0000256" key="1">
    <source>
        <dbReference type="ARBA" id="ARBA00023235"/>
    </source>
</evidence>
<dbReference type="EMBL" id="CP011454">
    <property type="protein sequence ID" value="AMW04380.1"/>
    <property type="molecule type" value="Genomic_DNA"/>
</dbReference>
<evidence type="ECO:0000256" key="3">
    <source>
        <dbReference type="ARBA" id="ARBA00038858"/>
    </source>
</evidence>
<evidence type="ECO:0000313" key="7">
    <source>
        <dbReference type="Proteomes" id="UP000076404"/>
    </source>
</evidence>
<name>A0A143BIT0_9BACT</name>
<dbReference type="KEGG" id="gph:GEMMAAP_05045"/>
<dbReference type="STRING" id="1379270.GEMMAAP_05045"/>
<keyword evidence="7" id="KW-1185">Reference proteome</keyword>
<dbReference type="InterPro" id="IPR003331">
    <property type="entry name" value="UDP_GlcNAc_Epimerase_2_dom"/>
</dbReference>
<dbReference type="Proteomes" id="UP000076404">
    <property type="component" value="Chromosome"/>
</dbReference>
<dbReference type="SUPFAM" id="SSF53756">
    <property type="entry name" value="UDP-Glycosyltransferase/glycogen phosphorylase"/>
    <property type="match status" value="1"/>
</dbReference>